<dbReference type="InterPro" id="IPR002575">
    <property type="entry name" value="Aminoglycoside_PTrfase"/>
</dbReference>
<dbReference type="InterPro" id="IPR041726">
    <property type="entry name" value="ACAD10_11_N"/>
</dbReference>
<dbReference type="InterPro" id="IPR052898">
    <property type="entry name" value="ACAD10-like"/>
</dbReference>
<dbReference type="PANTHER" id="PTHR47829">
    <property type="entry name" value="HYDROLASE, PUTATIVE (AFU_ORTHOLOGUE AFUA_1G12880)-RELATED"/>
    <property type="match status" value="1"/>
</dbReference>
<proteinExistence type="predicted"/>
<dbReference type="Gene3D" id="3.30.200.20">
    <property type="entry name" value="Phosphorylase Kinase, domain 1"/>
    <property type="match status" value="1"/>
</dbReference>
<dbReference type="InterPro" id="IPR011009">
    <property type="entry name" value="Kinase-like_dom_sf"/>
</dbReference>
<gene>
    <name evidence="2" type="ORF">Vau01_003050</name>
</gene>
<dbReference type="CDD" id="cd05154">
    <property type="entry name" value="ACAD10_11_N-like"/>
    <property type="match status" value="1"/>
</dbReference>
<dbReference type="PANTHER" id="PTHR47829:SF1">
    <property type="entry name" value="HAD FAMILY PHOSPHATASE"/>
    <property type="match status" value="1"/>
</dbReference>
<sequence>MTAADTPVDRDPPGLNRDALAAYLAGHRPDLATGPLRATLVAGGRSNLTYFVTDGVTEYVLRRPPLGHVLATAHDMGREHTVISALGGTAVPVPETLLMCGDDTVLGAPFYLMSRVPGEVLRTRAQTDPLPLDARRDLAHAMIDTLVALHRVDPYEVGLGEFGRPDGFLARQVRRWAAQLDRSRSRDLPGADDLRDGLAATVPTSPKPAIVHGDFRLDNLIVDPEKRAVRAVLDWEMATIGDPLTDLGLLVTYWDVLGSETAADNPIATAIGPAAGFPPASDLLDRYAKTSPVDLSALPWYTALACYKLAVILEGIHYRYTQGQTVGAGFDQIGAIVPTLIASGRTTLASL</sequence>
<organism evidence="2 3">
    <name type="scientific">Virgisporangium aurantiacum</name>
    <dbReference type="NCBI Taxonomy" id="175570"/>
    <lineage>
        <taxon>Bacteria</taxon>
        <taxon>Bacillati</taxon>
        <taxon>Actinomycetota</taxon>
        <taxon>Actinomycetes</taxon>
        <taxon>Micromonosporales</taxon>
        <taxon>Micromonosporaceae</taxon>
        <taxon>Virgisporangium</taxon>
    </lineage>
</organism>
<evidence type="ECO:0000313" key="3">
    <source>
        <dbReference type="Proteomes" id="UP000612585"/>
    </source>
</evidence>
<reference evidence="2" key="1">
    <citation type="submission" date="2021-01" db="EMBL/GenBank/DDBJ databases">
        <title>Whole genome shotgun sequence of Virgisporangium aurantiacum NBRC 16421.</title>
        <authorList>
            <person name="Komaki H."/>
            <person name="Tamura T."/>
        </authorList>
    </citation>
    <scope>NUCLEOTIDE SEQUENCE</scope>
    <source>
        <strain evidence="2">NBRC 16421</strain>
    </source>
</reference>
<accession>A0A8J3YVQ2</accession>
<comment type="caution">
    <text evidence="2">The sequence shown here is derived from an EMBL/GenBank/DDBJ whole genome shotgun (WGS) entry which is preliminary data.</text>
</comment>
<dbReference type="Pfam" id="PF01636">
    <property type="entry name" value="APH"/>
    <property type="match status" value="1"/>
</dbReference>
<protein>
    <submittedName>
        <fullName evidence="2">Acyl-CoA dehydrogenase</fullName>
    </submittedName>
</protein>
<dbReference type="SUPFAM" id="SSF56112">
    <property type="entry name" value="Protein kinase-like (PK-like)"/>
    <property type="match status" value="1"/>
</dbReference>
<dbReference type="AlphaFoldDB" id="A0A8J3YVQ2"/>
<feature type="domain" description="Aminoglycoside phosphotransferase" evidence="1">
    <location>
        <begin position="39"/>
        <end position="262"/>
    </location>
</feature>
<dbReference type="RefSeq" id="WP_203986178.1">
    <property type="nucleotide sequence ID" value="NZ_BOPG01000003.1"/>
</dbReference>
<keyword evidence="3" id="KW-1185">Reference proteome</keyword>
<dbReference type="EMBL" id="BOPG01000003">
    <property type="protein sequence ID" value="GIJ52789.1"/>
    <property type="molecule type" value="Genomic_DNA"/>
</dbReference>
<evidence type="ECO:0000313" key="2">
    <source>
        <dbReference type="EMBL" id="GIJ52789.1"/>
    </source>
</evidence>
<dbReference type="Gene3D" id="3.90.1200.10">
    <property type="match status" value="1"/>
</dbReference>
<name>A0A8J3YVQ2_9ACTN</name>
<dbReference type="Proteomes" id="UP000612585">
    <property type="component" value="Unassembled WGS sequence"/>
</dbReference>
<evidence type="ECO:0000259" key="1">
    <source>
        <dbReference type="Pfam" id="PF01636"/>
    </source>
</evidence>